<organism evidence="1 2">
    <name type="scientific">Melastoma candidum</name>
    <dbReference type="NCBI Taxonomy" id="119954"/>
    <lineage>
        <taxon>Eukaryota</taxon>
        <taxon>Viridiplantae</taxon>
        <taxon>Streptophyta</taxon>
        <taxon>Embryophyta</taxon>
        <taxon>Tracheophyta</taxon>
        <taxon>Spermatophyta</taxon>
        <taxon>Magnoliopsida</taxon>
        <taxon>eudicotyledons</taxon>
        <taxon>Gunneridae</taxon>
        <taxon>Pentapetalae</taxon>
        <taxon>rosids</taxon>
        <taxon>malvids</taxon>
        <taxon>Myrtales</taxon>
        <taxon>Melastomataceae</taxon>
        <taxon>Melastomatoideae</taxon>
        <taxon>Melastomateae</taxon>
        <taxon>Melastoma</taxon>
    </lineage>
</organism>
<keyword evidence="2" id="KW-1185">Reference proteome</keyword>
<reference evidence="2" key="1">
    <citation type="journal article" date="2023" name="Front. Plant Sci.">
        <title>Chromosomal-level genome assembly of Melastoma candidum provides insights into trichome evolution.</title>
        <authorList>
            <person name="Zhong Y."/>
            <person name="Wu W."/>
            <person name="Sun C."/>
            <person name="Zou P."/>
            <person name="Liu Y."/>
            <person name="Dai S."/>
            <person name="Zhou R."/>
        </authorList>
    </citation>
    <scope>NUCLEOTIDE SEQUENCE [LARGE SCALE GENOMIC DNA]</scope>
</reference>
<accession>A0ACB9RVK8</accession>
<gene>
    <name evidence="1" type="ORF">MLD38_007664</name>
</gene>
<comment type="caution">
    <text evidence="1">The sequence shown here is derived from an EMBL/GenBank/DDBJ whole genome shotgun (WGS) entry which is preliminary data.</text>
</comment>
<dbReference type="EMBL" id="CM042882">
    <property type="protein sequence ID" value="KAI4381604.1"/>
    <property type="molecule type" value="Genomic_DNA"/>
</dbReference>
<protein>
    <submittedName>
        <fullName evidence="1">Uncharacterized protein</fullName>
    </submittedName>
</protein>
<proteinExistence type="predicted"/>
<evidence type="ECO:0000313" key="1">
    <source>
        <dbReference type="EMBL" id="KAI4381604.1"/>
    </source>
</evidence>
<evidence type="ECO:0000313" key="2">
    <source>
        <dbReference type="Proteomes" id="UP001057402"/>
    </source>
</evidence>
<dbReference type="Proteomes" id="UP001057402">
    <property type="component" value="Chromosome 3"/>
</dbReference>
<name>A0ACB9RVK8_9MYRT</name>
<sequence>MRIGARLAADPVCDVAAYICSNKVVRKRKRCSGRMRRGAPPPPPRSSSFPNALQDLFVACREIFKGPGTVPTPHDVLALRSILDDMRPEDVGLSDDLPFFDPKSTTSETSPRVSYTTIYECGNFSLCIFFLPSGGVIPLHNHPGMTVFSKLLLGSMHVRSYDWINPCDPSTPCAITRSSNAKPARVKMNGIITAPCKSSVLYPTTGGNIHEFKAVTPCAILDVIGPPYSQQDGRDCSYYRVVPSPEFLADGRLDVEDKDGHAAEGYGWLEEIEVAEEHLMDWIEYLGPQVMGMGC</sequence>